<dbReference type="CDD" id="cd00093">
    <property type="entry name" value="HTH_XRE"/>
    <property type="match status" value="1"/>
</dbReference>
<proteinExistence type="predicted"/>
<name>A0ABV3DDJ8_9ACTN</name>
<dbReference type="SUPFAM" id="SSF47413">
    <property type="entry name" value="lambda repressor-like DNA-binding domains"/>
    <property type="match status" value="1"/>
</dbReference>
<dbReference type="EMBL" id="JBEZFP010000010">
    <property type="protein sequence ID" value="MEU8133054.1"/>
    <property type="molecule type" value="Genomic_DNA"/>
</dbReference>
<dbReference type="Gene3D" id="1.10.260.40">
    <property type="entry name" value="lambda repressor-like DNA-binding domains"/>
    <property type="match status" value="1"/>
</dbReference>
<evidence type="ECO:0000313" key="2">
    <source>
        <dbReference type="EMBL" id="MEU8133054.1"/>
    </source>
</evidence>
<dbReference type="InterPro" id="IPR010982">
    <property type="entry name" value="Lambda_DNA-bd_dom_sf"/>
</dbReference>
<dbReference type="InterPro" id="IPR043917">
    <property type="entry name" value="DUF5753"/>
</dbReference>
<organism evidence="2 3">
    <name type="scientific">Streptodolium elevatio</name>
    <dbReference type="NCBI Taxonomy" id="3157996"/>
    <lineage>
        <taxon>Bacteria</taxon>
        <taxon>Bacillati</taxon>
        <taxon>Actinomycetota</taxon>
        <taxon>Actinomycetes</taxon>
        <taxon>Kitasatosporales</taxon>
        <taxon>Streptomycetaceae</taxon>
        <taxon>Streptodolium</taxon>
    </lineage>
</organism>
<dbReference type="RefSeq" id="WP_358349894.1">
    <property type="nucleotide sequence ID" value="NZ_JBEZFP010000010.1"/>
</dbReference>
<accession>A0ABV3DDJ8</accession>
<feature type="domain" description="HTH cro/C1-type" evidence="1">
    <location>
        <begin position="41"/>
        <end position="95"/>
    </location>
</feature>
<dbReference type="Proteomes" id="UP001551482">
    <property type="component" value="Unassembled WGS sequence"/>
</dbReference>
<dbReference type="Pfam" id="PF19054">
    <property type="entry name" value="DUF5753"/>
    <property type="match status" value="1"/>
</dbReference>
<keyword evidence="3" id="KW-1185">Reference proteome</keyword>
<evidence type="ECO:0000259" key="1">
    <source>
        <dbReference type="PROSITE" id="PS50943"/>
    </source>
</evidence>
<dbReference type="PROSITE" id="PS50943">
    <property type="entry name" value="HTH_CROC1"/>
    <property type="match status" value="1"/>
</dbReference>
<dbReference type="Pfam" id="PF13560">
    <property type="entry name" value="HTH_31"/>
    <property type="match status" value="1"/>
</dbReference>
<protein>
    <submittedName>
        <fullName evidence="2">Helix-turn-helix transcriptional regulator</fullName>
    </submittedName>
</protein>
<evidence type="ECO:0000313" key="3">
    <source>
        <dbReference type="Proteomes" id="UP001551482"/>
    </source>
</evidence>
<sequence>MLLLTVLGNDAARNDRRDVAGGFVRTTKTARFRLKRLGSELQRHRKDAGLTLRDVADRIGYASSKVSRQETGQAGIKPGELEKLLGLYGVAPESREDLRALLGEDQIREWWVRYEDVLTPSQFAFLAMENAASSILNYELTAVPGLLQTRDYARAINAASVRPLSAEQMEATVEVRLRRQRRLIDAPKLNLHVLLWEGALCVETGGRDVMRDQLQHLASMCAAPNVTLQIVPFAAGRSGALVSTFQIMRFPNERDHDQLFIESIKGTLATGFDREVTQCADLFSHASRAALDPGASLGLLTDRAKGL</sequence>
<gene>
    <name evidence="2" type="ORF">AB0C36_06055</name>
</gene>
<dbReference type="SMART" id="SM00530">
    <property type="entry name" value="HTH_XRE"/>
    <property type="match status" value="1"/>
</dbReference>
<dbReference type="InterPro" id="IPR001387">
    <property type="entry name" value="Cro/C1-type_HTH"/>
</dbReference>
<reference evidence="2 3" key="1">
    <citation type="submission" date="2024-06" db="EMBL/GenBank/DDBJ databases">
        <title>The Natural Products Discovery Center: Release of the First 8490 Sequenced Strains for Exploring Actinobacteria Biosynthetic Diversity.</title>
        <authorList>
            <person name="Kalkreuter E."/>
            <person name="Kautsar S.A."/>
            <person name="Yang D."/>
            <person name="Bader C.D."/>
            <person name="Teijaro C.N."/>
            <person name="Fluegel L."/>
            <person name="Davis C.M."/>
            <person name="Simpson J.R."/>
            <person name="Lauterbach L."/>
            <person name="Steele A.D."/>
            <person name="Gui C."/>
            <person name="Meng S."/>
            <person name="Li G."/>
            <person name="Viehrig K."/>
            <person name="Ye F."/>
            <person name="Su P."/>
            <person name="Kiefer A.F."/>
            <person name="Nichols A."/>
            <person name="Cepeda A.J."/>
            <person name="Yan W."/>
            <person name="Fan B."/>
            <person name="Jiang Y."/>
            <person name="Adhikari A."/>
            <person name="Zheng C.-J."/>
            <person name="Schuster L."/>
            <person name="Cowan T.M."/>
            <person name="Smanski M.J."/>
            <person name="Chevrette M.G."/>
            <person name="De Carvalho L.P.S."/>
            <person name="Shen B."/>
        </authorList>
    </citation>
    <scope>NUCLEOTIDE SEQUENCE [LARGE SCALE GENOMIC DNA]</scope>
    <source>
        <strain evidence="2 3">NPDC048946</strain>
    </source>
</reference>
<comment type="caution">
    <text evidence="2">The sequence shown here is derived from an EMBL/GenBank/DDBJ whole genome shotgun (WGS) entry which is preliminary data.</text>
</comment>